<dbReference type="InterPro" id="IPR011009">
    <property type="entry name" value="Kinase-like_dom_sf"/>
</dbReference>
<name>K3XHD5_SETIT</name>
<evidence type="ECO:0000256" key="2">
    <source>
        <dbReference type="SAM" id="MobiDB-lite"/>
    </source>
</evidence>
<dbReference type="EMBL" id="AGNK02002911">
    <property type="status" value="NOT_ANNOTATED_CDS"/>
    <property type="molecule type" value="Genomic_DNA"/>
</dbReference>
<dbReference type="GO" id="GO:0005737">
    <property type="term" value="C:cytoplasm"/>
    <property type="evidence" value="ECO:0000318"/>
    <property type="project" value="GO_Central"/>
</dbReference>
<protein>
    <recommendedName>
        <fullName evidence="6">Choline kinase N-terminal domain-containing protein</fullName>
    </recommendedName>
</protein>
<dbReference type="GO" id="GO:0004103">
    <property type="term" value="F:choline kinase activity"/>
    <property type="evidence" value="ECO:0000318"/>
    <property type="project" value="GO_Central"/>
</dbReference>
<dbReference type="EMBL" id="CM003532">
    <property type="protein sequence ID" value="RCV24976.1"/>
    <property type="molecule type" value="Genomic_DNA"/>
</dbReference>
<evidence type="ECO:0000313" key="4">
    <source>
        <dbReference type="EnsemblPlants" id="KQL04703"/>
    </source>
</evidence>
<accession>K3XHD5</accession>
<dbReference type="EnsemblPlants" id="KQL04703">
    <property type="protein sequence ID" value="KQL04703"/>
    <property type="gene ID" value="SETIT_001306mg"/>
</dbReference>
<dbReference type="GO" id="GO:0006646">
    <property type="term" value="P:phosphatidylethanolamine biosynthetic process"/>
    <property type="evidence" value="ECO:0000318"/>
    <property type="project" value="GO_Central"/>
</dbReference>
<dbReference type="Gene3D" id="3.90.1200.10">
    <property type="match status" value="1"/>
</dbReference>
<dbReference type="Gene3D" id="3.30.200.20">
    <property type="entry name" value="Phosphorylase Kinase, domain 1"/>
    <property type="match status" value="1"/>
</dbReference>
<dbReference type="OrthoDB" id="10267235at2759"/>
<dbReference type="Proteomes" id="UP000004995">
    <property type="component" value="Unassembled WGS sequence"/>
</dbReference>
<dbReference type="PANTHER" id="PTHR22603">
    <property type="entry name" value="CHOLINE/ETHANOALAMINE KINASE"/>
    <property type="match status" value="1"/>
</dbReference>
<dbReference type="CDD" id="cd05157">
    <property type="entry name" value="ETNK_euk"/>
    <property type="match status" value="1"/>
</dbReference>
<dbReference type="ExpressionAtlas" id="K3XHD5">
    <property type="expression patterns" value="baseline"/>
</dbReference>
<feature type="compositionally biased region" description="Low complexity" evidence="2">
    <location>
        <begin position="32"/>
        <end position="41"/>
    </location>
</feature>
<dbReference type="OMA" id="PLSCHEI"/>
<dbReference type="PANTHER" id="PTHR22603:SF74">
    <property type="entry name" value="OS01G0183000 PROTEIN"/>
    <property type="match status" value="1"/>
</dbReference>
<evidence type="ECO:0000313" key="3">
    <source>
        <dbReference type="EMBL" id="RCV24976.1"/>
    </source>
</evidence>
<comment type="similarity">
    <text evidence="1">Belongs to the choline/ethanolamine kinase family.</text>
</comment>
<evidence type="ECO:0008006" key="6">
    <source>
        <dbReference type="Google" id="ProtNLM"/>
    </source>
</evidence>
<gene>
    <name evidence="4" type="primary">LOC101756659</name>
    <name evidence="3" type="ORF">SETIT_5G129600v2</name>
</gene>
<dbReference type="GO" id="GO:0006656">
    <property type="term" value="P:phosphatidylcholine biosynthetic process"/>
    <property type="evidence" value="ECO:0000318"/>
    <property type="project" value="GO_Central"/>
</dbReference>
<dbReference type="AlphaFoldDB" id="K3XHD5"/>
<dbReference type="eggNOG" id="KOG2686">
    <property type="taxonomic scope" value="Eukaryota"/>
</dbReference>
<feature type="region of interest" description="Disordered" evidence="2">
    <location>
        <begin position="32"/>
        <end position="63"/>
    </location>
</feature>
<organism evidence="4 5">
    <name type="scientific">Setaria italica</name>
    <name type="common">Foxtail millet</name>
    <name type="synonym">Panicum italicum</name>
    <dbReference type="NCBI Taxonomy" id="4555"/>
    <lineage>
        <taxon>Eukaryota</taxon>
        <taxon>Viridiplantae</taxon>
        <taxon>Streptophyta</taxon>
        <taxon>Embryophyta</taxon>
        <taxon>Tracheophyta</taxon>
        <taxon>Spermatophyta</taxon>
        <taxon>Magnoliopsida</taxon>
        <taxon>Liliopsida</taxon>
        <taxon>Poales</taxon>
        <taxon>Poaceae</taxon>
        <taxon>PACMAD clade</taxon>
        <taxon>Panicoideae</taxon>
        <taxon>Panicodae</taxon>
        <taxon>Paniceae</taxon>
        <taxon>Cenchrinae</taxon>
        <taxon>Setaria</taxon>
    </lineage>
</organism>
<dbReference type="STRING" id="4555.K3XHD5"/>
<sequence>MSGSFLPPTTLSRAAIGWRSSGTGPIIHAAASSPCASAASSEHPQLHRRRRPGAHGGAHRPAMAPVTQARWSALPPRLRLPPPAGADGVAAASFGRSYRRRRRLVLLRSPMVAVDPPPRGEATAAAPAPVLRRSASIERIPEDARRILHRLAGELWGGDVDPGALTVSQLKGAMTNEVFRITWPGGEGDPRKVLVRIYGQGVEVFFDRADEVRTFECMSRHGQGPRLLGRFANGRVEEFINARTLSAADLRDPEISALIAKKLREFNDLDMPGPKNVSLWQRLRRWLEEARGRCSEEESKQFQLNKVGDEIAVLEKALSRVDQTVGFCHNDLQYGNIMIYEETRQVTLIDYEYASFNPVAFDIANHFCEMAADYHTATPHVLDFTKYPDTEEQRRFVQTYLSSSGEKPSDEEVENLLGLIAKYTLASHLFWGLWGIISAHVNKNIDFEYMEYARQRFDQYWQTKPRILGAN</sequence>
<reference evidence="3" key="2">
    <citation type="submission" date="2015-07" db="EMBL/GenBank/DDBJ databases">
        <authorList>
            <person name="Noorani M."/>
        </authorList>
    </citation>
    <scope>NUCLEOTIDE SEQUENCE</scope>
    <source>
        <strain evidence="3">Yugu1</strain>
    </source>
</reference>
<evidence type="ECO:0000256" key="1">
    <source>
        <dbReference type="ARBA" id="ARBA00038211"/>
    </source>
</evidence>
<dbReference type="GO" id="GO:0004305">
    <property type="term" value="F:ethanolamine kinase activity"/>
    <property type="evidence" value="ECO:0000318"/>
    <property type="project" value="GO_Central"/>
</dbReference>
<reference evidence="4" key="3">
    <citation type="submission" date="2018-08" db="UniProtKB">
        <authorList>
            <consortium name="EnsemblPlants"/>
        </authorList>
    </citation>
    <scope>IDENTIFICATION</scope>
    <source>
        <strain evidence="4">Yugu1</strain>
    </source>
</reference>
<dbReference type="Gramene" id="KQL04703">
    <property type="protein sequence ID" value="KQL04703"/>
    <property type="gene ID" value="SETIT_001306mg"/>
</dbReference>
<dbReference type="SUPFAM" id="SSF56112">
    <property type="entry name" value="Protein kinase-like (PK-like)"/>
    <property type="match status" value="1"/>
</dbReference>
<proteinExistence type="inferred from homology"/>
<reference evidence="3 5" key="1">
    <citation type="journal article" date="2012" name="Nat. Biotechnol.">
        <title>Reference genome sequence of the model plant Setaria.</title>
        <authorList>
            <person name="Bennetzen J.L."/>
            <person name="Schmutz J."/>
            <person name="Wang H."/>
            <person name="Percifield R."/>
            <person name="Hawkins J."/>
            <person name="Pontaroli A.C."/>
            <person name="Estep M."/>
            <person name="Feng L."/>
            <person name="Vaughn J.N."/>
            <person name="Grimwood J."/>
            <person name="Jenkins J."/>
            <person name="Barry K."/>
            <person name="Lindquist E."/>
            <person name="Hellsten U."/>
            <person name="Deshpande S."/>
            <person name="Wang X."/>
            <person name="Wu X."/>
            <person name="Mitros T."/>
            <person name="Triplett J."/>
            <person name="Yang X."/>
            <person name="Ye C.Y."/>
            <person name="Mauro-Herrera M."/>
            <person name="Wang L."/>
            <person name="Li P."/>
            <person name="Sharma M."/>
            <person name="Sharma R."/>
            <person name="Ronald P.C."/>
            <person name="Panaud O."/>
            <person name="Kellogg E.A."/>
            <person name="Brutnell T.P."/>
            <person name="Doust A.N."/>
            <person name="Tuskan G.A."/>
            <person name="Rokhsar D."/>
            <person name="Devos K.M."/>
        </authorList>
    </citation>
    <scope>NUCLEOTIDE SEQUENCE [LARGE SCALE GENOMIC DNA]</scope>
    <source>
        <strain evidence="5">cv. Yugu1</strain>
        <strain evidence="3">Yugu1</strain>
    </source>
</reference>
<keyword evidence="5" id="KW-1185">Reference proteome</keyword>
<evidence type="ECO:0000313" key="5">
    <source>
        <dbReference type="Proteomes" id="UP000004995"/>
    </source>
</evidence>
<dbReference type="Pfam" id="PF01633">
    <property type="entry name" value="Choline_kinase"/>
    <property type="match status" value="1"/>
</dbReference>